<dbReference type="Gene3D" id="3.40.50.150">
    <property type="entry name" value="Vaccinia Virus protein VP39"/>
    <property type="match status" value="1"/>
</dbReference>
<dbReference type="GO" id="GO:0008168">
    <property type="term" value="F:methyltransferase activity"/>
    <property type="evidence" value="ECO:0007669"/>
    <property type="project" value="UniProtKB-KW"/>
</dbReference>
<dbReference type="EMBL" id="CP119075">
    <property type="protein sequence ID" value="WED67023.1"/>
    <property type="molecule type" value="Genomic_DNA"/>
</dbReference>
<dbReference type="RefSeq" id="WP_330927611.1">
    <property type="nucleotide sequence ID" value="NZ_CP119075.1"/>
</dbReference>
<evidence type="ECO:0000313" key="2">
    <source>
        <dbReference type="EMBL" id="WED67023.1"/>
    </source>
</evidence>
<keyword evidence="2" id="KW-0489">Methyltransferase</keyword>
<dbReference type="InterPro" id="IPR050508">
    <property type="entry name" value="Methyltransf_Superfamily"/>
</dbReference>
<dbReference type="Pfam" id="PF13649">
    <property type="entry name" value="Methyltransf_25"/>
    <property type="match status" value="1"/>
</dbReference>
<dbReference type="InterPro" id="IPR029063">
    <property type="entry name" value="SAM-dependent_MTases_sf"/>
</dbReference>
<dbReference type="GO" id="GO:0032259">
    <property type="term" value="P:methylation"/>
    <property type="evidence" value="ECO:0007669"/>
    <property type="project" value="UniProtKB-KW"/>
</dbReference>
<dbReference type="InterPro" id="IPR041698">
    <property type="entry name" value="Methyltransf_25"/>
</dbReference>
<dbReference type="Proteomes" id="UP001218638">
    <property type="component" value="Chromosome"/>
</dbReference>
<dbReference type="PANTHER" id="PTHR42912">
    <property type="entry name" value="METHYLTRANSFERASE"/>
    <property type="match status" value="1"/>
</dbReference>
<dbReference type="KEGG" id="slom:PXH66_09190"/>
<feature type="domain" description="Methyltransferase" evidence="1">
    <location>
        <begin position="49"/>
        <end position="146"/>
    </location>
</feature>
<organism evidence="2 3">
    <name type="scientific">Synoicihabitans lomoniglobus</name>
    <dbReference type="NCBI Taxonomy" id="2909285"/>
    <lineage>
        <taxon>Bacteria</taxon>
        <taxon>Pseudomonadati</taxon>
        <taxon>Verrucomicrobiota</taxon>
        <taxon>Opitutia</taxon>
        <taxon>Opitutales</taxon>
        <taxon>Opitutaceae</taxon>
        <taxon>Synoicihabitans</taxon>
    </lineage>
</organism>
<keyword evidence="3" id="KW-1185">Reference proteome</keyword>
<evidence type="ECO:0000313" key="3">
    <source>
        <dbReference type="Proteomes" id="UP001218638"/>
    </source>
</evidence>
<sequence>MPPLTPEDVKSLFCHDAVVDHYAAAAVDIGLWRSEEVFFQQALAVSDTILELGCGSGRIALGLWELGYRQIMGTDFSREMIKSARRLAGKLEYAVPFRVADATALKFEDAMFDGVIFGFNGLMQIPSRERRRGALREMLRVVRPGGTLVFTTHDRAVGAKPEFWTEEKERWAAGHQDPRLVEFGDLFVDGPHGDIYIHIPTRDEIVADLAAVGAEIVTDVMRSEIAQEPADVVEFSVECRFWQVRRPAEA</sequence>
<dbReference type="SUPFAM" id="SSF53335">
    <property type="entry name" value="S-adenosyl-L-methionine-dependent methyltransferases"/>
    <property type="match status" value="1"/>
</dbReference>
<gene>
    <name evidence="2" type="ORF">PXH66_09190</name>
</gene>
<dbReference type="CDD" id="cd02440">
    <property type="entry name" value="AdoMet_MTases"/>
    <property type="match status" value="1"/>
</dbReference>
<protein>
    <submittedName>
        <fullName evidence="2">Class I SAM-dependent methyltransferase</fullName>
    </submittedName>
</protein>
<keyword evidence="2" id="KW-0808">Transferase</keyword>
<name>A0AAF0CS46_9BACT</name>
<dbReference type="AlphaFoldDB" id="A0AAF0CS46"/>
<proteinExistence type="predicted"/>
<evidence type="ECO:0000259" key="1">
    <source>
        <dbReference type="Pfam" id="PF13649"/>
    </source>
</evidence>
<reference evidence="2" key="1">
    <citation type="submission" date="2023-03" db="EMBL/GenBank/DDBJ databases">
        <title>Lomoglobus Profundus gen. nov., sp. nov., a novel member of the phylum Verrucomicrobia, isolated from deep-marine sediment of South China Sea.</title>
        <authorList>
            <person name="Ahmad T."/>
            <person name="Ishaq S.E."/>
            <person name="Wang F."/>
        </authorList>
    </citation>
    <scope>NUCLEOTIDE SEQUENCE</scope>
    <source>
        <strain evidence="2">LMO-M01</strain>
    </source>
</reference>
<accession>A0AAF0CS46</accession>